<dbReference type="Pfam" id="PF01575">
    <property type="entry name" value="MaoC_dehydratas"/>
    <property type="match status" value="1"/>
</dbReference>
<dbReference type="PANTHER" id="PTHR13078">
    <property type="entry name" value="PEROXISOMAL MULTIFUNCTIONAL ENZYME TYPE 2-RELATED"/>
    <property type="match status" value="1"/>
</dbReference>
<organism evidence="3 4">
    <name type="scientific">Monascus purpureus</name>
    <name type="common">Red mold</name>
    <name type="synonym">Monascus anka</name>
    <dbReference type="NCBI Taxonomy" id="5098"/>
    <lineage>
        <taxon>Eukaryota</taxon>
        <taxon>Fungi</taxon>
        <taxon>Dikarya</taxon>
        <taxon>Ascomycota</taxon>
        <taxon>Pezizomycotina</taxon>
        <taxon>Eurotiomycetes</taxon>
        <taxon>Eurotiomycetidae</taxon>
        <taxon>Eurotiales</taxon>
        <taxon>Aspergillaceae</taxon>
        <taxon>Monascus</taxon>
    </lineage>
</organism>
<reference evidence="3 4" key="1">
    <citation type="submission" date="2019-06" db="EMBL/GenBank/DDBJ databases">
        <title>Wine fermentation using esterase from Monascus purpureus.</title>
        <authorList>
            <person name="Geng C."/>
            <person name="Zhang Y."/>
        </authorList>
    </citation>
    <scope>NUCLEOTIDE SEQUENCE [LARGE SCALE GENOMIC DNA]</scope>
    <source>
        <strain evidence="3">HQ1</strain>
    </source>
</reference>
<feature type="region of interest" description="Disordered" evidence="1">
    <location>
        <begin position="1"/>
        <end position="28"/>
    </location>
</feature>
<dbReference type="SUPFAM" id="SSF54637">
    <property type="entry name" value="Thioesterase/thiol ester dehydrase-isomerase"/>
    <property type="match status" value="2"/>
</dbReference>
<dbReference type="EMBL" id="VIFY01000002">
    <property type="protein sequence ID" value="TQB77401.1"/>
    <property type="molecule type" value="Genomic_DNA"/>
</dbReference>
<evidence type="ECO:0000313" key="3">
    <source>
        <dbReference type="EMBL" id="TQB77401.1"/>
    </source>
</evidence>
<dbReference type="InterPro" id="IPR002539">
    <property type="entry name" value="MaoC-like_dom"/>
</dbReference>
<proteinExistence type="predicted"/>
<accession>A0A507R3I1</accession>
<keyword evidence="4" id="KW-1185">Reference proteome</keyword>
<protein>
    <recommendedName>
        <fullName evidence="2">MaoC-like domain-containing protein</fullName>
    </recommendedName>
</protein>
<dbReference type="PANTHER" id="PTHR13078:SF56">
    <property type="entry name" value="PEROXISOMAL MULTIFUNCTIONAL ENZYME TYPE 2"/>
    <property type="match status" value="1"/>
</dbReference>
<dbReference type="Proteomes" id="UP000319663">
    <property type="component" value="Unassembled WGS sequence"/>
</dbReference>
<dbReference type="GO" id="GO:0044594">
    <property type="term" value="F:17-beta-hydroxysteroid dehydrogenase (NAD+) activity"/>
    <property type="evidence" value="ECO:0007669"/>
    <property type="project" value="TreeGrafter"/>
</dbReference>
<gene>
    <name evidence="3" type="ORF">MPDQ_003039</name>
</gene>
<comment type="caution">
    <text evidence="3">The sequence shown here is derived from an EMBL/GenBank/DDBJ whole genome shotgun (WGS) entry which is preliminary data.</text>
</comment>
<feature type="domain" description="MaoC-like" evidence="2">
    <location>
        <begin position="88"/>
        <end position="174"/>
    </location>
</feature>
<dbReference type="GO" id="GO:0003857">
    <property type="term" value="F:(3S)-3-hydroxyacyl-CoA dehydrogenase (NAD+) activity"/>
    <property type="evidence" value="ECO:0007669"/>
    <property type="project" value="TreeGrafter"/>
</dbReference>
<name>A0A507R3I1_MONPU</name>
<dbReference type="AlphaFoldDB" id="A0A507R3I1"/>
<evidence type="ECO:0000313" key="4">
    <source>
        <dbReference type="Proteomes" id="UP000319663"/>
    </source>
</evidence>
<dbReference type="Gene3D" id="3.10.129.10">
    <property type="entry name" value="Hotdog Thioesterase"/>
    <property type="match status" value="2"/>
</dbReference>
<evidence type="ECO:0000256" key="1">
    <source>
        <dbReference type="SAM" id="MobiDB-lite"/>
    </source>
</evidence>
<dbReference type="InterPro" id="IPR029069">
    <property type="entry name" value="HotDog_dom_sf"/>
</dbReference>
<evidence type="ECO:0000259" key="2">
    <source>
        <dbReference type="Pfam" id="PF01575"/>
    </source>
</evidence>
<dbReference type="STRING" id="5098.A0A507R3I1"/>
<dbReference type="GO" id="GO:0006635">
    <property type="term" value="P:fatty acid beta-oxidation"/>
    <property type="evidence" value="ECO:0007669"/>
    <property type="project" value="TreeGrafter"/>
</dbReference>
<sequence>MISSKEASEAPVPGIPPLDPQRSVDGERGIEIINPIPTSSEDFDLEIHPEIVGVHEKGNNLILESKQALIDAATGKQYARPVEPPAPQTPNRAPDAVHQFQTTSEVALSYCLCGDYSPLHADDSFSKRAGFKGHILQGLGKWNIATHGVLRELAGGKPENFVRFKARFKAVVYPWGFP</sequence>
<dbReference type="GO" id="GO:0004300">
    <property type="term" value="F:enoyl-CoA hydratase activity"/>
    <property type="evidence" value="ECO:0007669"/>
    <property type="project" value="TreeGrafter"/>
</dbReference>